<dbReference type="EMBL" id="LAZR01025247">
    <property type="protein sequence ID" value="KKL72525.1"/>
    <property type="molecule type" value="Genomic_DNA"/>
</dbReference>
<gene>
    <name evidence="1" type="ORF">LCGC14_2084060</name>
</gene>
<protein>
    <submittedName>
        <fullName evidence="1">Uncharacterized protein</fullName>
    </submittedName>
</protein>
<proteinExistence type="predicted"/>
<comment type="caution">
    <text evidence="1">The sequence shown here is derived from an EMBL/GenBank/DDBJ whole genome shotgun (WGS) entry which is preliminary data.</text>
</comment>
<name>A0A0F9GT09_9ZZZZ</name>
<accession>A0A0F9GT09</accession>
<organism evidence="1">
    <name type="scientific">marine sediment metagenome</name>
    <dbReference type="NCBI Taxonomy" id="412755"/>
    <lineage>
        <taxon>unclassified sequences</taxon>
        <taxon>metagenomes</taxon>
        <taxon>ecological metagenomes</taxon>
    </lineage>
</organism>
<reference evidence="1" key="1">
    <citation type="journal article" date="2015" name="Nature">
        <title>Complex archaea that bridge the gap between prokaryotes and eukaryotes.</title>
        <authorList>
            <person name="Spang A."/>
            <person name="Saw J.H."/>
            <person name="Jorgensen S.L."/>
            <person name="Zaremba-Niedzwiedzka K."/>
            <person name="Martijn J."/>
            <person name="Lind A.E."/>
            <person name="van Eijk R."/>
            <person name="Schleper C."/>
            <person name="Guy L."/>
            <person name="Ettema T.J."/>
        </authorList>
    </citation>
    <scope>NUCLEOTIDE SEQUENCE</scope>
</reference>
<evidence type="ECO:0000313" key="1">
    <source>
        <dbReference type="EMBL" id="KKL72525.1"/>
    </source>
</evidence>
<sequence>MLEEHPYSPEYTPDVVGRCMLCGVKKAEHPEVSEDKQ</sequence>
<dbReference type="AlphaFoldDB" id="A0A0F9GT09"/>